<dbReference type="KEGG" id="smt:Smal_2482"/>
<name>B4SNF8_STRM5</name>
<sequence>MEISGILEALKERAQWTEARKIIVRAGLKAGKGWPRTISRYAGADVMQESADALASGLAEHVLVGDKALRLYQIPDENLAELRSFASEIEVPESPFSLAFPCKAVDGARLGNDESVLCEKYNDDDGIFLVYSSIRKFEIKERLDLAALGELPAALAGFSAVYGSKIIERQLFDILWIPLAGNIVFSIADSPKGVPPEFISAAHAKIRKTLMDGIGYYPEPINLFGAIQAAYDSQWGTVVELGFLTDTGSVKHEHMKLTCLREEPFHVGGKGAVDGIIHPFSILIRWLEKDGDMEWEPEFTLHSSVYEAHSINPSLHDAYFGSGIIVRDLKRLRRRLSHILESNPA</sequence>
<dbReference type="AlphaFoldDB" id="B4SNF8"/>
<dbReference type="HOGENOM" id="CLU_064491_0_0_6"/>
<gene>
    <name evidence="1" type="ordered locus">Smal_2482</name>
</gene>
<dbReference type="OrthoDB" id="6064666at2"/>
<dbReference type="EMBL" id="CP001111">
    <property type="protein sequence ID" value="ACF52183.1"/>
    <property type="molecule type" value="Genomic_DNA"/>
</dbReference>
<accession>B4SNF8</accession>
<evidence type="ECO:0000313" key="1">
    <source>
        <dbReference type="EMBL" id="ACF52183.1"/>
    </source>
</evidence>
<dbReference type="RefSeq" id="WP_012511464.1">
    <property type="nucleotide sequence ID" value="NC_011071.1"/>
</dbReference>
<protein>
    <submittedName>
        <fullName evidence="1">Uncharacterized protein</fullName>
    </submittedName>
</protein>
<organism evidence="1 2">
    <name type="scientific">Stenotrophomonas maltophilia (strain R551-3)</name>
    <dbReference type="NCBI Taxonomy" id="391008"/>
    <lineage>
        <taxon>Bacteria</taxon>
        <taxon>Pseudomonadati</taxon>
        <taxon>Pseudomonadota</taxon>
        <taxon>Gammaproteobacteria</taxon>
        <taxon>Lysobacterales</taxon>
        <taxon>Lysobacteraceae</taxon>
        <taxon>Stenotrophomonas</taxon>
        <taxon>Stenotrophomonas maltophilia group</taxon>
    </lineage>
</organism>
<reference evidence="1 2" key="1">
    <citation type="submission" date="2008-06" db="EMBL/GenBank/DDBJ databases">
        <title>Complete sequence of Stenotrophomonas maltophilia R551-3.</title>
        <authorList>
            <consortium name="US DOE Joint Genome Institute"/>
            <person name="Lucas S."/>
            <person name="Copeland A."/>
            <person name="Lapidus A."/>
            <person name="Glavina del Rio T."/>
            <person name="Dalin E."/>
            <person name="Tice H."/>
            <person name="Pitluck S."/>
            <person name="Chain P."/>
            <person name="Malfatti S."/>
            <person name="Shin M."/>
            <person name="Vergez L."/>
            <person name="Lang D."/>
            <person name="Schmutz J."/>
            <person name="Larimer F."/>
            <person name="Land M."/>
            <person name="Hauser L."/>
            <person name="Kyrpides N."/>
            <person name="Mikhailova N."/>
            <person name="Taghavi S."/>
            <person name="Monchy S."/>
            <person name="Newman L."/>
            <person name="Vangronsveld J."/>
            <person name="van der Lelie D."/>
            <person name="Richardson P."/>
        </authorList>
    </citation>
    <scope>NUCLEOTIDE SEQUENCE [LARGE SCALE GENOMIC DNA]</scope>
    <source>
        <strain evidence="1 2">R551-3</strain>
    </source>
</reference>
<dbReference type="eggNOG" id="ENOG5032VMT">
    <property type="taxonomic scope" value="Bacteria"/>
</dbReference>
<evidence type="ECO:0000313" key="2">
    <source>
        <dbReference type="Proteomes" id="UP000001867"/>
    </source>
</evidence>
<dbReference type="Proteomes" id="UP000001867">
    <property type="component" value="Chromosome"/>
</dbReference>
<proteinExistence type="predicted"/>